<organism evidence="2 3">
    <name type="scientific">Shewanella aestuarii</name>
    <dbReference type="NCBI Taxonomy" id="1028752"/>
    <lineage>
        <taxon>Bacteria</taxon>
        <taxon>Pseudomonadati</taxon>
        <taxon>Pseudomonadota</taxon>
        <taxon>Gammaproteobacteria</taxon>
        <taxon>Alteromonadales</taxon>
        <taxon>Shewanellaceae</taxon>
        <taxon>Shewanella</taxon>
    </lineage>
</organism>
<dbReference type="Gene3D" id="3.40.50.720">
    <property type="entry name" value="NAD(P)-binding Rossmann-like Domain"/>
    <property type="match status" value="1"/>
</dbReference>
<evidence type="ECO:0000313" key="2">
    <source>
        <dbReference type="EMBL" id="QIR16120.1"/>
    </source>
</evidence>
<dbReference type="InterPro" id="IPR036291">
    <property type="entry name" value="NAD(P)-bd_dom_sf"/>
</dbReference>
<dbReference type="Gene3D" id="3.90.25.10">
    <property type="entry name" value="UDP-galactose 4-epimerase, domain 1"/>
    <property type="match status" value="1"/>
</dbReference>
<dbReference type="SUPFAM" id="SSF51735">
    <property type="entry name" value="NAD(P)-binding Rossmann-fold domains"/>
    <property type="match status" value="1"/>
</dbReference>
<feature type="domain" description="NAD(P)-binding" evidence="1">
    <location>
        <begin position="16"/>
        <end position="235"/>
    </location>
</feature>
<dbReference type="InterPro" id="IPR013445">
    <property type="entry name" value="CDP_4_6_deHydtase"/>
</dbReference>
<name>A0A6G9QNE8_9GAMM</name>
<dbReference type="Proteomes" id="UP000502608">
    <property type="component" value="Chromosome"/>
</dbReference>
<dbReference type="EC" id="4.2.1.45" evidence="2"/>
<keyword evidence="3" id="KW-1185">Reference proteome</keyword>
<sequence>MVMALFNDFFRGRKVLITGHTGFKGSWLTLWLHRLGADITGISLLPQTQPNLFSLLNIESLCQHHVCDIRDQPALATLINKVKPEIVFHLAAQPLVRASYREPIETFSTNVMGTANLLEALRSSATVKSVVMVTTDKVYQNQEVERPYQEDDRLGGHDPYSASKAASELIIDCYRNSFLAEQGIALASARAGNVIGGGDWSDDRLIPDAIRAWQNKQPLNIRRPESIRPWQHVLEPLFGYMKLAHDLYHQPELSGAFNFGPETSEAATVRHVISTAQQIYSSGDVIWHDVPEGVHEAGLLTLDTTKSHGMLNIRSLWDLNETLKRTINWYSEHENGTTAQALCEADIAAYEALL</sequence>
<dbReference type="GO" id="GO:0047733">
    <property type="term" value="F:CDP-glucose 4,6-dehydratase activity"/>
    <property type="evidence" value="ECO:0007669"/>
    <property type="project" value="UniProtKB-EC"/>
</dbReference>
<dbReference type="InterPro" id="IPR016040">
    <property type="entry name" value="NAD(P)-bd_dom"/>
</dbReference>
<reference evidence="2 3" key="1">
    <citation type="submission" date="2020-03" db="EMBL/GenBank/DDBJ databases">
        <title>Complete genome sequence of Shewanella sp.</title>
        <authorList>
            <person name="Kim Y.-S."/>
            <person name="Kim S.-J."/>
            <person name="Jung H.-K."/>
            <person name="Kim K.-H."/>
        </authorList>
    </citation>
    <scope>NUCLEOTIDE SEQUENCE [LARGE SCALE GENOMIC DNA]</scope>
    <source>
        <strain evidence="2 3">PN3F2</strain>
    </source>
</reference>
<evidence type="ECO:0000313" key="3">
    <source>
        <dbReference type="Proteomes" id="UP000502608"/>
    </source>
</evidence>
<dbReference type="PANTHER" id="PTHR43000">
    <property type="entry name" value="DTDP-D-GLUCOSE 4,6-DEHYDRATASE-RELATED"/>
    <property type="match status" value="1"/>
</dbReference>
<gene>
    <name evidence="2" type="primary">rfbG</name>
    <name evidence="2" type="ORF">HBH39_05045</name>
</gene>
<dbReference type="CDD" id="cd05252">
    <property type="entry name" value="CDP_GD_SDR_e"/>
    <property type="match status" value="1"/>
</dbReference>
<evidence type="ECO:0000259" key="1">
    <source>
        <dbReference type="Pfam" id="PF16363"/>
    </source>
</evidence>
<dbReference type="KEGG" id="saes:HBH39_05045"/>
<protein>
    <submittedName>
        <fullName evidence="2">CDP-glucose 4,6-dehydratase</fullName>
        <ecNumber evidence="2">4.2.1.45</ecNumber>
    </submittedName>
</protein>
<dbReference type="Pfam" id="PF16363">
    <property type="entry name" value="GDP_Man_Dehyd"/>
    <property type="match status" value="1"/>
</dbReference>
<dbReference type="EMBL" id="CP050313">
    <property type="protein sequence ID" value="QIR16120.1"/>
    <property type="molecule type" value="Genomic_DNA"/>
</dbReference>
<dbReference type="NCBIfam" id="TIGR02622">
    <property type="entry name" value="CDP_4_6_dhtase"/>
    <property type="match status" value="1"/>
</dbReference>
<proteinExistence type="predicted"/>
<dbReference type="AlphaFoldDB" id="A0A6G9QNE8"/>
<keyword evidence="2" id="KW-0456">Lyase</keyword>
<accession>A0A6G9QNE8</accession>